<gene>
    <name evidence="2" type="ORF">RPMA_23645</name>
</gene>
<keyword evidence="3" id="KW-1185">Reference proteome</keyword>
<dbReference type="Proteomes" id="UP000682843">
    <property type="component" value="Chromosome"/>
</dbReference>
<dbReference type="PANTHER" id="PTHR37315">
    <property type="entry name" value="UPF0311 PROTEIN BLR7842"/>
    <property type="match status" value="1"/>
</dbReference>
<reference evidence="2 3" key="1">
    <citation type="submission" date="2019-02" db="EMBL/GenBank/DDBJ databases">
        <title>Emended description of the genus Rhodopseudomonas and description of Rhodopseudomonas albus sp. nov., a non-phototrophic, heavy-metal-tolerant bacterium isolated from garden soil.</title>
        <authorList>
            <person name="Bao Z."/>
            <person name="Cao W.W."/>
            <person name="Sato Y."/>
            <person name="Nishizawa T."/>
            <person name="Zhao J."/>
            <person name="Guo Y."/>
            <person name="Ohta H."/>
        </authorList>
    </citation>
    <scope>NUCLEOTIDE SEQUENCE [LARGE SCALE GENOMIC DNA]</scope>
    <source>
        <strain evidence="2 3">SK50-23</strain>
    </source>
</reference>
<organism evidence="2 3">
    <name type="scientific">Tardiphaga alba</name>
    <dbReference type="NCBI Taxonomy" id="340268"/>
    <lineage>
        <taxon>Bacteria</taxon>
        <taxon>Pseudomonadati</taxon>
        <taxon>Pseudomonadota</taxon>
        <taxon>Alphaproteobacteria</taxon>
        <taxon>Hyphomicrobiales</taxon>
        <taxon>Nitrobacteraceae</taxon>
        <taxon>Tardiphaga</taxon>
    </lineage>
</organism>
<dbReference type="Gene3D" id="2.40.160.20">
    <property type="match status" value="1"/>
</dbReference>
<proteinExistence type="inferred from homology"/>
<dbReference type="HAMAP" id="MF_00775">
    <property type="entry name" value="UPF0311"/>
    <property type="match status" value="1"/>
</dbReference>
<evidence type="ECO:0000313" key="2">
    <source>
        <dbReference type="EMBL" id="QUS41503.1"/>
    </source>
</evidence>
<evidence type="ECO:0000256" key="1">
    <source>
        <dbReference type="HAMAP-Rule" id="MF_00775"/>
    </source>
</evidence>
<dbReference type="PANTHER" id="PTHR37315:SF1">
    <property type="entry name" value="UPF0311 PROTEIN BLR7842"/>
    <property type="match status" value="1"/>
</dbReference>
<sequence length="154" mass="16970">MSVPELKTKYVFSLAIQVGKPVVAGDLGYGTRRVIPVLGGTVTGEGVNGAIHQGGADFQIIRPDGFTELEAKYTFELDGGAVIYIANYGIRFGPKEALDRIARGEIVDPRLIYFRSVPKFETAHPDYRWLMQNLFIGVGARHPDRVELAVHQVL</sequence>
<accession>A0ABX8ACV0</accession>
<dbReference type="InterPro" id="IPR020915">
    <property type="entry name" value="UPF0311"/>
</dbReference>
<name>A0ABX8ACV0_9BRAD</name>
<protein>
    <recommendedName>
        <fullName evidence="1">UPF0311 protein RPMA_23645</fullName>
    </recommendedName>
</protein>
<dbReference type="Pfam" id="PF11578">
    <property type="entry name" value="DUF3237"/>
    <property type="match status" value="1"/>
</dbReference>
<dbReference type="RefSeq" id="WP_211910147.1">
    <property type="nucleotide sequence ID" value="NZ_CP036498.1"/>
</dbReference>
<evidence type="ECO:0000313" key="3">
    <source>
        <dbReference type="Proteomes" id="UP000682843"/>
    </source>
</evidence>
<comment type="similarity">
    <text evidence="1">Belongs to the UPF0311 family.</text>
</comment>
<dbReference type="EMBL" id="CP036498">
    <property type="protein sequence ID" value="QUS41503.1"/>
    <property type="molecule type" value="Genomic_DNA"/>
</dbReference>